<gene>
    <name evidence="1" type="ORF">V6N11_021898</name>
</gene>
<proteinExistence type="predicted"/>
<sequence>MWNIWRNRNVVAFDGDGNGAASMLCDSRRLTQSCCSTAAVIGNKRVRYASSMDLEIHTLEDPIDDLEELLMADIG</sequence>
<dbReference type="EMBL" id="JBBPBN010000005">
    <property type="protein sequence ID" value="KAK9036975.1"/>
    <property type="molecule type" value="Genomic_DNA"/>
</dbReference>
<keyword evidence="2" id="KW-1185">Reference proteome</keyword>
<evidence type="ECO:0000313" key="2">
    <source>
        <dbReference type="Proteomes" id="UP001396334"/>
    </source>
</evidence>
<evidence type="ECO:0000313" key="1">
    <source>
        <dbReference type="EMBL" id="KAK9036975.1"/>
    </source>
</evidence>
<reference evidence="1 2" key="1">
    <citation type="journal article" date="2024" name="G3 (Bethesda)">
        <title>Genome assembly of Hibiscus sabdariffa L. provides insights into metabolisms of medicinal natural products.</title>
        <authorList>
            <person name="Kim T."/>
        </authorList>
    </citation>
    <scope>NUCLEOTIDE SEQUENCE [LARGE SCALE GENOMIC DNA]</scope>
    <source>
        <strain evidence="1">TK-2024</strain>
        <tissue evidence="1">Old leaves</tissue>
    </source>
</reference>
<dbReference type="Proteomes" id="UP001396334">
    <property type="component" value="Unassembled WGS sequence"/>
</dbReference>
<accession>A0ABR2THK6</accession>
<protein>
    <submittedName>
        <fullName evidence="1">Uncharacterized protein</fullName>
    </submittedName>
</protein>
<name>A0ABR2THK6_9ROSI</name>
<comment type="caution">
    <text evidence="1">The sequence shown here is derived from an EMBL/GenBank/DDBJ whole genome shotgun (WGS) entry which is preliminary data.</text>
</comment>
<organism evidence="1 2">
    <name type="scientific">Hibiscus sabdariffa</name>
    <name type="common">roselle</name>
    <dbReference type="NCBI Taxonomy" id="183260"/>
    <lineage>
        <taxon>Eukaryota</taxon>
        <taxon>Viridiplantae</taxon>
        <taxon>Streptophyta</taxon>
        <taxon>Embryophyta</taxon>
        <taxon>Tracheophyta</taxon>
        <taxon>Spermatophyta</taxon>
        <taxon>Magnoliopsida</taxon>
        <taxon>eudicotyledons</taxon>
        <taxon>Gunneridae</taxon>
        <taxon>Pentapetalae</taxon>
        <taxon>rosids</taxon>
        <taxon>malvids</taxon>
        <taxon>Malvales</taxon>
        <taxon>Malvaceae</taxon>
        <taxon>Malvoideae</taxon>
        <taxon>Hibiscus</taxon>
    </lineage>
</organism>